<gene>
    <name evidence="4" type="ORF">METZ01_LOCUS350744</name>
</gene>
<dbReference type="Gene3D" id="3.40.50.720">
    <property type="entry name" value="NAD(P)-binding Rossmann-like Domain"/>
    <property type="match status" value="2"/>
</dbReference>
<proteinExistence type="predicted"/>
<dbReference type="AlphaFoldDB" id="A0A382RKE8"/>
<name>A0A382RKE8_9ZZZZ</name>
<dbReference type="InterPro" id="IPR036291">
    <property type="entry name" value="NAD(P)-bd_dom_sf"/>
</dbReference>
<feature type="non-terminal residue" evidence="4">
    <location>
        <position position="246"/>
    </location>
</feature>
<dbReference type="InterPro" id="IPR006140">
    <property type="entry name" value="D-isomer_DH_NAD-bd"/>
</dbReference>
<dbReference type="GO" id="GO:0030267">
    <property type="term" value="F:glyoxylate reductase (NADPH) activity"/>
    <property type="evidence" value="ECO:0007669"/>
    <property type="project" value="TreeGrafter"/>
</dbReference>
<dbReference type="SUPFAM" id="SSF52283">
    <property type="entry name" value="Formate/glycerate dehydrogenase catalytic domain-like"/>
    <property type="match status" value="1"/>
</dbReference>
<dbReference type="SUPFAM" id="SSF51735">
    <property type="entry name" value="NAD(P)-binding Rossmann-fold domains"/>
    <property type="match status" value="1"/>
</dbReference>
<sequence length="246" mass="26962">MTKPKVAVAIGQSNYDRMFSKQAWQQLEDVSTIVHHEGDEPANREELIDLLPGALACITSWGVAQLDTEVIAAADSLELISHMGSSVKRFVSDSVWDRGIRVTSAGITLARDVAETTLGLMIVGRKRIWPLGRHVAAGGWRDSPVWEQWDARELTRSTIGIVGASNVGRHVIELLAPFQTTVLVADPYLTDKEMVSLGVERVDLHELATRADIVSLHCPENEHTRHMLNAEVLGSMKDGAVLINTA</sequence>
<dbReference type="GO" id="GO:0016618">
    <property type="term" value="F:hydroxypyruvate reductase [NAD(P)H] activity"/>
    <property type="evidence" value="ECO:0007669"/>
    <property type="project" value="TreeGrafter"/>
</dbReference>
<dbReference type="GO" id="GO:0051287">
    <property type="term" value="F:NAD binding"/>
    <property type="evidence" value="ECO:0007669"/>
    <property type="project" value="InterPro"/>
</dbReference>
<dbReference type="PANTHER" id="PTHR10996">
    <property type="entry name" value="2-HYDROXYACID DEHYDROGENASE-RELATED"/>
    <property type="match status" value="1"/>
</dbReference>
<evidence type="ECO:0000259" key="3">
    <source>
        <dbReference type="Pfam" id="PF02826"/>
    </source>
</evidence>
<dbReference type="EMBL" id="UINC01122217">
    <property type="protein sequence ID" value="SVC97890.1"/>
    <property type="molecule type" value="Genomic_DNA"/>
</dbReference>
<dbReference type="InterPro" id="IPR050223">
    <property type="entry name" value="D-isomer_2-hydroxyacid_DH"/>
</dbReference>
<dbReference type="GO" id="GO:0005829">
    <property type="term" value="C:cytosol"/>
    <property type="evidence" value="ECO:0007669"/>
    <property type="project" value="TreeGrafter"/>
</dbReference>
<accession>A0A382RKE8</accession>
<keyword evidence="2" id="KW-0520">NAD</keyword>
<feature type="domain" description="D-isomer specific 2-hydroxyacid dehydrogenase NAD-binding" evidence="3">
    <location>
        <begin position="119"/>
        <end position="246"/>
    </location>
</feature>
<keyword evidence="1" id="KW-0560">Oxidoreductase</keyword>
<protein>
    <recommendedName>
        <fullName evidence="3">D-isomer specific 2-hydroxyacid dehydrogenase NAD-binding domain-containing protein</fullName>
    </recommendedName>
</protein>
<evidence type="ECO:0000256" key="1">
    <source>
        <dbReference type="ARBA" id="ARBA00023002"/>
    </source>
</evidence>
<organism evidence="4">
    <name type="scientific">marine metagenome</name>
    <dbReference type="NCBI Taxonomy" id="408172"/>
    <lineage>
        <taxon>unclassified sequences</taxon>
        <taxon>metagenomes</taxon>
        <taxon>ecological metagenomes</taxon>
    </lineage>
</organism>
<dbReference type="Pfam" id="PF02826">
    <property type="entry name" value="2-Hacid_dh_C"/>
    <property type="match status" value="1"/>
</dbReference>
<evidence type="ECO:0000313" key="4">
    <source>
        <dbReference type="EMBL" id="SVC97890.1"/>
    </source>
</evidence>
<dbReference type="PANTHER" id="PTHR10996:SF178">
    <property type="entry name" value="2-HYDROXYACID DEHYDROGENASE YGL185C-RELATED"/>
    <property type="match status" value="1"/>
</dbReference>
<reference evidence="4" key="1">
    <citation type="submission" date="2018-05" db="EMBL/GenBank/DDBJ databases">
        <authorList>
            <person name="Lanie J.A."/>
            <person name="Ng W.-L."/>
            <person name="Kazmierczak K.M."/>
            <person name="Andrzejewski T.M."/>
            <person name="Davidsen T.M."/>
            <person name="Wayne K.J."/>
            <person name="Tettelin H."/>
            <person name="Glass J.I."/>
            <person name="Rusch D."/>
            <person name="Podicherti R."/>
            <person name="Tsui H.-C.T."/>
            <person name="Winkler M.E."/>
        </authorList>
    </citation>
    <scope>NUCLEOTIDE SEQUENCE</scope>
</reference>
<evidence type="ECO:0000256" key="2">
    <source>
        <dbReference type="ARBA" id="ARBA00023027"/>
    </source>
</evidence>